<keyword evidence="2" id="KW-1185">Reference proteome</keyword>
<dbReference type="EMBL" id="WIXE01001338">
    <property type="protein sequence ID" value="KAK5985790.1"/>
    <property type="molecule type" value="Genomic_DNA"/>
</dbReference>
<evidence type="ECO:0000313" key="1">
    <source>
        <dbReference type="EMBL" id="KAK5985790.1"/>
    </source>
</evidence>
<organism evidence="1 2">
    <name type="scientific">Trichostrongylus colubriformis</name>
    <name type="common">Black scour worm</name>
    <dbReference type="NCBI Taxonomy" id="6319"/>
    <lineage>
        <taxon>Eukaryota</taxon>
        <taxon>Metazoa</taxon>
        <taxon>Ecdysozoa</taxon>
        <taxon>Nematoda</taxon>
        <taxon>Chromadorea</taxon>
        <taxon>Rhabditida</taxon>
        <taxon>Rhabditina</taxon>
        <taxon>Rhabditomorpha</taxon>
        <taxon>Strongyloidea</taxon>
        <taxon>Trichostrongylidae</taxon>
        <taxon>Trichostrongylus</taxon>
    </lineage>
</organism>
<name>A0AAN8G446_TRICO</name>
<dbReference type="AlphaFoldDB" id="A0AAN8G446"/>
<proteinExistence type="predicted"/>
<gene>
    <name evidence="1" type="ORF">GCK32_009124</name>
</gene>
<protein>
    <submittedName>
        <fullName evidence="1">Uncharacterized protein</fullName>
    </submittedName>
</protein>
<comment type="caution">
    <text evidence="1">The sequence shown here is derived from an EMBL/GenBank/DDBJ whole genome shotgun (WGS) entry which is preliminary data.</text>
</comment>
<reference evidence="1 2" key="1">
    <citation type="submission" date="2019-10" db="EMBL/GenBank/DDBJ databases">
        <title>Assembly and Annotation for the nematode Trichostrongylus colubriformis.</title>
        <authorList>
            <person name="Martin J."/>
        </authorList>
    </citation>
    <scope>NUCLEOTIDE SEQUENCE [LARGE SCALE GENOMIC DNA]</scope>
    <source>
        <strain evidence="1">G859</strain>
        <tissue evidence="1">Whole worm</tissue>
    </source>
</reference>
<dbReference type="Proteomes" id="UP001331761">
    <property type="component" value="Unassembled WGS sequence"/>
</dbReference>
<sequence length="111" mass="13461">MRKTVMCNRVPLERYHGVIYMRTTTVEDQNVFFNRNKGTMKEWQQMLQNVEQLRKRNEEVWSHHRNFVPVEVLPNDKFRKRLQLACGVLAKLLDFKLDPRWEALINEKFPS</sequence>
<evidence type="ECO:0000313" key="2">
    <source>
        <dbReference type="Proteomes" id="UP001331761"/>
    </source>
</evidence>
<accession>A0AAN8G446</accession>